<dbReference type="InterPro" id="IPR024906">
    <property type="entry name" value="Eno_Rdtase_FAD-bd_dom"/>
</dbReference>
<evidence type="ECO:0000256" key="1">
    <source>
        <dbReference type="ARBA" id="ARBA00011245"/>
    </source>
</evidence>
<evidence type="ECO:0000256" key="4">
    <source>
        <dbReference type="ARBA" id="ARBA00023002"/>
    </source>
</evidence>
<dbReference type="EC" id="1.3.1.9" evidence="9"/>
<keyword evidence="5 9" id="KW-0520">NAD</keyword>
<comment type="function">
    <text evidence="9">Involved in the final reduction of the elongation cycle of fatty acid synthesis (FAS II). Catalyzes the reduction of a carbon-carbon double bond in an enoyl moiety that is covalently linked to an acyl carrier protein (ACP).</text>
</comment>
<dbReference type="Gene3D" id="3.40.50.720">
    <property type="entry name" value="NAD(P)-binding Rossmann-like Domain"/>
    <property type="match status" value="1"/>
</dbReference>
<evidence type="ECO:0000256" key="9">
    <source>
        <dbReference type="HAMAP-Rule" id="MF_01838"/>
    </source>
</evidence>
<comment type="caution">
    <text evidence="13">The sequence shown here is derived from an EMBL/GenBank/DDBJ whole genome shotgun (WGS) entry which is preliminary data.</text>
</comment>
<keyword evidence="3 9" id="KW-0276">Fatty acid metabolism</keyword>
<evidence type="ECO:0000259" key="11">
    <source>
        <dbReference type="Pfam" id="PF12241"/>
    </source>
</evidence>
<comment type="catalytic activity">
    <reaction evidence="9">
        <text>a 2,3-saturated acyl-[ACP] + NAD(+) = a (2E)-enoyl-[ACP] + NADH + H(+)</text>
        <dbReference type="Rhea" id="RHEA:10240"/>
        <dbReference type="Rhea" id="RHEA-COMP:9925"/>
        <dbReference type="Rhea" id="RHEA-COMP:9926"/>
        <dbReference type="ChEBI" id="CHEBI:15378"/>
        <dbReference type="ChEBI" id="CHEBI:57540"/>
        <dbReference type="ChEBI" id="CHEBI:57945"/>
        <dbReference type="ChEBI" id="CHEBI:78784"/>
        <dbReference type="ChEBI" id="CHEBI:78785"/>
        <dbReference type="EC" id="1.3.1.9"/>
    </reaction>
</comment>
<feature type="domain" description="Trans-2-enoyl-CoA reductase-like NAD(P)H binding" evidence="12">
    <location>
        <begin position="2"/>
        <end position="80"/>
    </location>
</feature>
<comment type="similarity">
    <text evidence="9">Belongs to the TER reductase family.</text>
</comment>
<dbReference type="InterPro" id="IPR050048">
    <property type="entry name" value="FabV-like_NADH_b"/>
</dbReference>
<keyword evidence="14" id="KW-1185">Reference proteome</keyword>
<sequence length="392" mass="41787">MIIEPRIRGFICTTAHPEGCAMNVRQQVGYVAGKGEVPGMAKRVLVLGCSAGYGLASRIVATFGGGADTVGVSFEKSPSETKTASAGWYNNRAFEAQAARAGRKAVTLDGDAFSDEMKAETIKAIAEHLGQVDLVIYSMAAPVRTHPKTGETFRSAIKPLGAPVTVKTLNTDKGEVFETELQPATPEETAGTVAVMGGEDWEMWIAALSAGGVLAPGFKTLSYTYIGSELTWPIYWKATLGKAKEDLDRAAAAIRAEHGAGAARVVSLKAVVTQASSAIPVVPLYGVVLFKVMKEMGLHEGCIEQIDRLFRTVLPGPEALDDAGRLRLDDWELSEPVQAEVKRRWAQISTQTLPELADLAGFRSDFLKIFGFGLAGVDYAAEQDPQVVPAVG</sequence>
<feature type="binding site" evidence="9">
    <location>
        <begin position="271"/>
        <end position="273"/>
    </location>
    <ligand>
        <name>NAD(+)</name>
        <dbReference type="ChEBI" id="CHEBI:57540"/>
    </ligand>
</feature>
<dbReference type="Pfam" id="PF12241">
    <property type="entry name" value="Enoyl_reductase"/>
    <property type="match status" value="1"/>
</dbReference>
<feature type="domain" description="Enoyl reductase FAD binding" evidence="10">
    <location>
        <begin position="320"/>
        <end position="382"/>
    </location>
</feature>
<evidence type="ECO:0000256" key="7">
    <source>
        <dbReference type="ARBA" id="ARBA00023160"/>
    </source>
</evidence>
<comment type="catalytic activity">
    <reaction evidence="8">
        <text>a 2,3-saturated acyl-CoA + NAD(+) = a (2E)-enoyl-CoA + NADH + H(+)</text>
        <dbReference type="Rhea" id="RHEA:18177"/>
        <dbReference type="ChEBI" id="CHEBI:15378"/>
        <dbReference type="ChEBI" id="CHEBI:57540"/>
        <dbReference type="ChEBI" id="CHEBI:57945"/>
        <dbReference type="ChEBI" id="CHEBI:58856"/>
        <dbReference type="ChEBI" id="CHEBI:65111"/>
        <dbReference type="EC" id="1.3.1.44"/>
    </reaction>
</comment>
<comment type="pathway">
    <text evidence="9">Lipid metabolism; fatty acid biosynthesis.</text>
</comment>
<dbReference type="InterPro" id="IPR024910">
    <property type="entry name" value="Enoyl-CoA_Rdtase_cat_dom"/>
</dbReference>
<feature type="binding site" evidence="9">
    <location>
        <begin position="74"/>
        <end position="75"/>
    </location>
    <ligand>
        <name>NAD(+)</name>
        <dbReference type="ChEBI" id="CHEBI:57540"/>
    </ligand>
</feature>
<dbReference type="Proteomes" id="UP001598130">
    <property type="component" value="Unassembled WGS sequence"/>
</dbReference>
<feature type="binding site" evidence="9">
    <location>
        <position position="225"/>
    </location>
    <ligand>
        <name>substrate</name>
    </ligand>
</feature>
<evidence type="ECO:0000313" key="13">
    <source>
        <dbReference type="EMBL" id="MFD3266536.1"/>
    </source>
</evidence>
<evidence type="ECO:0000259" key="12">
    <source>
        <dbReference type="Pfam" id="PF12242"/>
    </source>
</evidence>
<dbReference type="HAMAP" id="MF_01838">
    <property type="entry name" value="FabV_reductase"/>
    <property type="match status" value="1"/>
</dbReference>
<keyword evidence="2 9" id="KW-0444">Lipid biosynthesis</keyword>
<evidence type="ECO:0000256" key="3">
    <source>
        <dbReference type="ARBA" id="ARBA00022832"/>
    </source>
</evidence>
<dbReference type="EMBL" id="JAOTJD010000064">
    <property type="protein sequence ID" value="MFD3266536.1"/>
    <property type="molecule type" value="Genomic_DNA"/>
</dbReference>
<proteinExistence type="inferred from homology"/>
<comment type="caution">
    <text evidence="9">Lacks conserved residue(s) required for the propagation of feature annotation.</text>
</comment>
<dbReference type="PANTHER" id="PTHR37480:SF1">
    <property type="entry name" value="ENOYL-[ACYL-CARRIER-PROTEIN] REDUCTASE [NADH]"/>
    <property type="match status" value="1"/>
</dbReference>
<feature type="active site" description="Proton donor" evidence="9">
    <location>
        <position position="235"/>
    </location>
</feature>
<feature type="site" description="Plays an important role in discriminating NADH against NADPH" evidence="9">
    <location>
        <position position="75"/>
    </location>
</feature>
<evidence type="ECO:0000313" key="14">
    <source>
        <dbReference type="Proteomes" id="UP001598130"/>
    </source>
</evidence>
<reference evidence="13 14" key="1">
    <citation type="submission" date="2022-09" db="EMBL/GenBank/DDBJ databases">
        <title>New species of Phenylobacterium.</title>
        <authorList>
            <person name="Mieszkin S."/>
        </authorList>
    </citation>
    <scope>NUCLEOTIDE SEQUENCE [LARGE SCALE GENOMIC DNA]</scope>
    <source>
        <strain evidence="13 14">HK31-G</strain>
    </source>
</reference>
<gene>
    <name evidence="9" type="primary">fabV</name>
    <name evidence="13" type="ORF">OCL97_21565</name>
</gene>
<feature type="domain" description="Trans-2-enoyl-CoA reductase catalytic" evidence="11">
    <location>
        <begin position="82"/>
        <end position="313"/>
    </location>
</feature>
<dbReference type="NCBIfam" id="NF010177">
    <property type="entry name" value="PRK13656.1"/>
    <property type="match status" value="1"/>
</dbReference>
<organism evidence="13 14">
    <name type="scientific">Phenylobacterium ferrooxidans</name>
    <dbReference type="NCBI Taxonomy" id="2982689"/>
    <lineage>
        <taxon>Bacteria</taxon>
        <taxon>Pseudomonadati</taxon>
        <taxon>Pseudomonadota</taxon>
        <taxon>Alphaproteobacteria</taxon>
        <taxon>Caulobacterales</taxon>
        <taxon>Caulobacteraceae</taxon>
        <taxon>Phenylobacterium</taxon>
    </lineage>
</organism>
<protein>
    <recommendedName>
        <fullName evidence="9">Enoyl-[acyl-carrier-protein] reductase [NADH]</fullName>
        <shortName evidence="9">ENR</shortName>
        <ecNumber evidence="9">1.3.1.9</ecNumber>
    </recommendedName>
</protein>
<feature type="binding site" evidence="9">
    <location>
        <position position="244"/>
    </location>
    <ligand>
        <name>NAD(+)</name>
        <dbReference type="ChEBI" id="CHEBI:57540"/>
    </ligand>
</feature>
<dbReference type="PANTHER" id="PTHR37480">
    <property type="entry name" value="ENOYL-[ACYL-CARRIER-PROTEIN] REDUCTASE [NADH]"/>
    <property type="match status" value="1"/>
</dbReference>
<keyword evidence="7 9" id="KW-0275">Fatty acid biosynthesis</keyword>
<dbReference type="NCBIfam" id="NF043048">
    <property type="entry name" value="EnoyACPredFabV"/>
    <property type="match status" value="1"/>
</dbReference>
<dbReference type="Pfam" id="PF12242">
    <property type="entry name" value="Eno-Rase_NADH_b"/>
    <property type="match status" value="1"/>
</dbReference>
<dbReference type="InterPro" id="IPR010758">
    <property type="entry name" value="Trans-2-enoyl-CoA_reductase"/>
</dbReference>
<name>A0ABW6CXM5_9CAUL</name>
<comment type="subunit">
    <text evidence="1 9">Monomer.</text>
</comment>
<keyword evidence="6 9" id="KW-0443">Lipid metabolism</keyword>
<evidence type="ECO:0000256" key="5">
    <source>
        <dbReference type="ARBA" id="ARBA00023027"/>
    </source>
</evidence>
<evidence type="ECO:0000256" key="6">
    <source>
        <dbReference type="ARBA" id="ARBA00023098"/>
    </source>
</evidence>
<evidence type="ECO:0000256" key="2">
    <source>
        <dbReference type="ARBA" id="ARBA00022516"/>
    </source>
</evidence>
<evidence type="ECO:0000256" key="8">
    <source>
        <dbReference type="ARBA" id="ARBA00048302"/>
    </source>
</evidence>
<keyword evidence="4 9" id="KW-0560">Oxidoreductase</keyword>
<feature type="binding site" evidence="9">
    <location>
        <begin position="111"/>
        <end position="112"/>
    </location>
    <ligand>
        <name>NAD(+)</name>
        <dbReference type="ChEBI" id="CHEBI:57540"/>
    </ligand>
</feature>
<accession>A0ABW6CXM5</accession>
<dbReference type="RefSeq" id="WP_377371779.1">
    <property type="nucleotide sequence ID" value="NZ_JAOTJD010000064.1"/>
</dbReference>
<dbReference type="Pfam" id="PF07055">
    <property type="entry name" value="Eno-Rase_FAD_bd"/>
    <property type="match status" value="1"/>
</dbReference>
<evidence type="ECO:0000259" key="10">
    <source>
        <dbReference type="Pfam" id="PF07055"/>
    </source>
</evidence>